<dbReference type="InterPro" id="IPR001368">
    <property type="entry name" value="TNFR/NGFR_Cys_rich_reg"/>
</dbReference>
<dbReference type="Proteomes" id="UP000828390">
    <property type="component" value="Unassembled WGS sequence"/>
</dbReference>
<dbReference type="Pfam" id="PF00020">
    <property type="entry name" value="TNFR_c6"/>
    <property type="match status" value="3"/>
</dbReference>
<dbReference type="PANTHER" id="PTHR23097">
    <property type="entry name" value="TUMOR NECROSIS FACTOR RECEPTOR SUPERFAMILY MEMBER"/>
    <property type="match status" value="1"/>
</dbReference>
<evidence type="ECO:0000259" key="11">
    <source>
        <dbReference type="PROSITE" id="PS50050"/>
    </source>
</evidence>
<reference evidence="12" key="1">
    <citation type="journal article" date="2019" name="bioRxiv">
        <title>The Genome of the Zebra Mussel, Dreissena polymorpha: A Resource for Invasive Species Research.</title>
        <authorList>
            <person name="McCartney M.A."/>
            <person name="Auch B."/>
            <person name="Kono T."/>
            <person name="Mallez S."/>
            <person name="Zhang Y."/>
            <person name="Obille A."/>
            <person name="Becker A."/>
            <person name="Abrahante J.E."/>
            <person name="Garbe J."/>
            <person name="Badalamenti J.P."/>
            <person name="Herman A."/>
            <person name="Mangelson H."/>
            <person name="Liachko I."/>
            <person name="Sullivan S."/>
            <person name="Sone E.D."/>
            <person name="Koren S."/>
            <person name="Silverstein K.A.T."/>
            <person name="Beckman K.B."/>
            <person name="Gohl D.M."/>
        </authorList>
    </citation>
    <scope>NUCLEOTIDE SEQUENCE</scope>
    <source>
        <strain evidence="12">Duluth1</strain>
        <tissue evidence="12">Whole animal</tissue>
    </source>
</reference>
<keyword evidence="7" id="KW-0325">Glycoprotein</keyword>
<dbReference type="AlphaFoldDB" id="A0A9D4EDA8"/>
<keyword evidence="5" id="KW-0677">Repeat</keyword>
<evidence type="ECO:0000313" key="13">
    <source>
        <dbReference type="Proteomes" id="UP000828390"/>
    </source>
</evidence>
<feature type="repeat" description="TNFR-Cys" evidence="8">
    <location>
        <begin position="145"/>
        <end position="186"/>
    </location>
</feature>
<dbReference type="PROSITE" id="PS00652">
    <property type="entry name" value="TNFR_NGFR_1"/>
    <property type="match status" value="1"/>
</dbReference>
<keyword evidence="9" id="KW-1133">Transmembrane helix</keyword>
<evidence type="ECO:0000256" key="8">
    <source>
        <dbReference type="PROSITE-ProRule" id="PRU00206"/>
    </source>
</evidence>
<dbReference type="InterPro" id="IPR052459">
    <property type="entry name" value="TNFRSF_decoy_receptor"/>
</dbReference>
<evidence type="ECO:0000256" key="3">
    <source>
        <dbReference type="ARBA" id="ARBA00022703"/>
    </source>
</evidence>
<keyword evidence="4 10" id="KW-0732">Signal</keyword>
<dbReference type="GO" id="GO:0006915">
    <property type="term" value="P:apoptotic process"/>
    <property type="evidence" value="ECO:0007669"/>
    <property type="project" value="UniProtKB-KW"/>
</dbReference>
<dbReference type="InterPro" id="IPR011029">
    <property type="entry name" value="DEATH-like_dom_sf"/>
</dbReference>
<comment type="subcellular location">
    <subcellularLocation>
        <location evidence="1">Secreted</location>
    </subcellularLocation>
</comment>
<keyword evidence="9" id="KW-0812">Transmembrane</keyword>
<dbReference type="GO" id="GO:0007165">
    <property type="term" value="P:signal transduction"/>
    <property type="evidence" value="ECO:0007669"/>
    <property type="project" value="InterPro"/>
</dbReference>
<dbReference type="Gene3D" id="2.10.50.10">
    <property type="entry name" value="Tumor Necrosis Factor Receptor, subunit A, domain 2"/>
    <property type="match status" value="3"/>
</dbReference>
<keyword evidence="6 8" id="KW-1015">Disulfide bond</keyword>
<feature type="domain" description="TNFR-Cys" evidence="11">
    <location>
        <begin position="145"/>
        <end position="186"/>
    </location>
</feature>
<feature type="domain" description="TNFR-Cys" evidence="11">
    <location>
        <begin position="53"/>
        <end position="103"/>
    </location>
</feature>
<sequence>MFRLLRACVVLYWIQCDASMYYEHNNMTCIMCTPGSHWVGHCLTDGASAKCVPCPDNHYLPYDNRAYSCQACRISCRNQNHEDESVQREVIVQPCTTISDLKCQCKEGFWRKSGAYGVCLLVSTCDQGQGVKTKATPNSDTVCEDCIDGETFSNVSSTTEQCLACSTCGTDEIDQRSCTSTEDTICALWVTTDRKELIWGLGVGISLLVVVFVTIGVGLCVCCCCRRAKSDPSNQVELLVNNVCTHEVVNRSGNRAHGTAVQGQRPEENGIFTHLLIDETNTNDTASRKESVQVIVSHARNRGNASGSASQANGASVNDIASHTVSAQDNENETEEPIVENGQLCIDNAYIRKGRAANVIPDGKKAGAKNKPSDASDPELFMQKVFCDLSKEMDCYFRMFFRKNGISDSAISVVGEEEKLVREQCYKLFRAWENNQTDVRELPAMEIPLELVRRLTSMFREDTAMNCSCTCLEILERYENAWFRKCRHINTRT</sequence>
<keyword evidence="9" id="KW-0472">Membrane</keyword>
<feature type="transmembrane region" description="Helical" evidence="9">
    <location>
        <begin position="197"/>
        <end position="225"/>
    </location>
</feature>
<dbReference type="PANTHER" id="PTHR23097:SF181">
    <property type="entry name" value="CASPASE-8-LIKE"/>
    <property type="match status" value="1"/>
</dbReference>
<evidence type="ECO:0000256" key="6">
    <source>
        <dbReference type="ARBA" id="ARBA00023157"/>
    </source>
</evidence>
<dbReference type="EMBL" id="JAIWYP010000009">
    <property type="protein sequence ID" value="KAH3778494.1"/>
    <property type="molecule type" value="Genomic_DNA"/>
</dbReference>
<organism evidence="12 13">
    <name type="scientific">Dreissena polymorpha</name>
    <name type="common">Zebra mussel</name>
    <name type="synonym">Mytilus polymorpha</name>
    <dbReference type="NCBI Taxonomy" id="45954"/>
    <lineage>
        <taxon>Eukaryota</taxon>
        <taxon>Metazoa</taxon>
        <taxon>Spiralia</taxon>
        <taxon>Lophotrochozoa</taxon>
        <taxon>Mollusca</taxon>
        <taxon>Bivalvia</taxon>
        <taxon>Autobranchia</taxon>
        <taxon>Heteroconchia</taxon>
        <taxon>Euheterodonta</taxon>
        <taxon>Imparidentia</taxon>
        <taxon>Neoheterodontei</taxon>
        <taxon>Myida</taxon>
        <taxon>Dreissenoidea</taxon>
        <taxon>Dreissenidae</taxon>
        <taxon>Dreissena</taxon>
    </lineage>
</organism>
<keyword evidence="3" id="KW-0053">Apoptosis</keyword>
<evidence type="ECO:0000256" key="5">
    <source>
        <dbReference type="ARBA" id="ARBA00022737"/>
    </source>
</evidence>
<dbReference type="CDD" id="cd01670">
    <property type="entry name" value="Death"/>
    <property type="match status" value="1"/>
</dbReference>
<gene>
    <name evidence="12" type="ORF">DPMN_179954</name>
</gene>
<name>A0A9D4EDA8_DREPO</name>
<evidence type="ECO:0000256" key="2">
    <source>
        <dbReference type="ARBA" id="ARBA00022525"/>
    </source>
</evidence>
<dbReference type="InterPro" id="IPR000488">
    <property type="entry name" value="Death_dom"/>
</dbReference>
<dbReference type="OrthoDB" id="6148655at2759"/>
<dbReference type="GO" id="GO:0005576">
    <property type="term" value="C:extracellular region"/>
    <property type="evidence" value="ECO:0007669"/>
    <property type="project" value="UniProtKB-SubCell"/>
</dbReference>
<dbReference type="SUPFAM" id="SSF47986">
    <property type="entry name" value="DEATH domain"/>
    <property type="match status" value="1"/>
</dbReference>
<evidence type="ECO:0000256" key="10">
    <source>
        <dbReference type="SAM" id="SignalP"/>
    </source>
</evidence>
<protein>
    <recommendedName>
        <fullName evidence="11">TNFR-Cys domain-containing protein</fullName>
    </recommendedName>
</protein>
<accession>A0A9D4EDA8</accession>
<evidence type="ECO:0000313" key="12">
    <source>
        <dbReference type="EMBL" id="KAH3778494.1"/>
    </source>
</evidence>
<proteinExistence type="predicted"/>
<dbReference type="PROSITE" id="PS50050">
    <property type="entry name" value="TNFR_NGFR_2"/>
    <property type="match status" value="2"/>
</dbReference>
<keyword evidence="2" id="KW-0964">Secreted</keyword>
<dbReference type="SMART" id="SM00208">
    <property type="entry name" value="TNFR"/>
    <property type="match status" value="4"/>
</dbReference>
<comment type="caution">
    <text evidence="12">The sequence shown here is derived from an EMBL/GenBank/DDBJ whole genome shotgun (WGS) entry which is preliminary data.</text>
</comment>
<evidence type="ECO:0000256" key="9">
    <source>
        <dbReference type="SAM" id="Phobius"/>
    </source>
</evidence>
<feature type="chain" id="PRO_5038498360" description="TNFR-Cys domain-containing protein" evidence="10">
    <location>
        <begin position="19"/>
        <end position="493"/>
    </location>
</feature>
<keyword evidence="13" id="KW-1185">Reference proteome</keyword>
<comment type="caution">
    <text evidence="8">Lacks conserved residue(s) required for the propagation of feature annotation.</text>
</comment>
<dbReference type="SUPFAM" id="SSF57586">
    <property type="entry name" value="TNF receptor-like"/>
    <property type="match status" value="2"/>
</dbReference>
<reference evidence="12" key="2">
    <citation type="submission" date="2020-11" db="EMBL/GenBank/DDBJ databases">
        <authorList>
            <person name="McCartney M.A."/>
            <person name="Auch B."/>
            <person name="Kono T."/>
            <person name="Mallez S."/>
            <person name="Becker A."/>
            <person name="Gohl D.M."/>
            <person name="Silverstein K.A.T."/>
            <person name="Koren S."/>
            <person name="Bechman K.B."/>
            <person name="Herman A."/>
            <person name="Abrahante J.E."/>
            <person name="Garbe J."/>
        </authorList>
    </citation>
    <scope>NUCLEOTIDE SEQUENCE</scope>
    <source>
        <strain evidence="12">Duluth1</strain>
        <tissue evidence="12">Whole animal</tissue>
    </source>
</reference>
<evidence type="ECO:0000256" key="4">
    <source>
        <dbReference type="ARBA" id="ARBA00022729"/>
    </source>
</evidence>
<evidence type="ECO:0000256" key="1">
    <source>
        <dbReference type="ARBA" id="ARBA00004613"/>
    </source>
</evidence>
<feature type="disulfide bond" evidence="8">
    <location>
        <begin position="54"/>
        <end position="69"/>
    </location>
</feature>
<feature type="disulfide bond" evidence="8">
    <location>
        <begin position="168"/>
        <end position="186"/>
    </location>
</feature>
<feature type="repeat" description="TNFR-Cys" evidence="8">
    <location>
        <begin position="53"/>
        <end position="103"/>
    </location>
</feature>
<feature type="disulfide bond" evidence="8">
    <location>
        <begin position="165"/>
        <end position="178"/>
    </location>
</feature>
<feature type="signal peptide" evidence="10">
    <location>
        <begin position="1"/>
        <end position="18"/>
    </location>
</feature>
<evidence type="ECO:0000256" key="7">
    <source>
        <dbReference type="ARBA" id="ARBA00023180"/>
    </source>
</evidence>
<dbReference type="Pfam" id="PF00531">
    <property type="entry name" value="Death"/>
    <property type="match status" value="1"/>
</dbReference>